<reference evidence="4" key="2">
    <citation type="journal article" date="2023" name="Nat. Commun.">
        <title>Cultivation of marine bacteria of the SAR202 clade.</title>
        <authorList>
            <person name="Lim Y."/>
            <person name="Seo J.H."/>
            <person name="Giovannoni S.J."/>
            <person name="Kang I."/>
            <person name="Cho J.C."/>
        </authorList>
    </citation>
    <scope>NUCLEOTIDE SEQUENCE</scope>
    <source>
        <strain evidence="4">JH1073</strain>
    </source>
</reference>
<evidence type="ECO:0000313" key="6">
    <source>
        <dbReference type="Proteomes" id="UP001321249"/>
    </source>
</evidence>
<dbReference type="InterPro" id="IPR007295">
    <property type="entry name" value="DUF402"/>
</dbReference>
<sequence length="276" mass="31713">MNRSIHQRSGCLRGRCRLQLSSSPSLNSAIFYAGANSVTTGIMRQWVISQKLASKNIWKVMIPPTRFEPGDHITLRNVFRGRVQTVFPSIVVLDTPELVGTWLPLDTPILNGVTDPTAPNDGGKGHLSAETMAAKEWSMAQRNWHTAGTLRLKNPRLMWSLWVFWEPGMTALRGWYINIDAPYKRTRLGFDTWDMFLDVVVQPDRKRWRYKDEDEFAEAIDAGIFDEFEAQEVRDTAAQALQIIAENRKPFNSVWGTWRPDPSWTIPQIPRDWEDV</sequence>
<feature type="domain" description="DUF402" evidence="2">
    <location>
        <begin position="134"/>
        <end position="247"/>
    </location>
</feature>
<evidence type="ECO:0000313" key="4">
    <source>
        <dbReference type="EMBL" id="WFG39570.1"/>
    </source>
</evidence>
<organism evidence="4 5">
    <name type="scientific">Candidatus Lucifugimonas marina</name>
    <dbReference type="NCBI Taxonomy" id="3038979"/>
    <lineage>
        <taxon>Bacteria</taxon>
        <taxon>Bacillati</taxon>
        <taxon>Chloroflexota</taxon>
        <taxon>Dehalococcoidia</taxon>
        <taxon>SAR202 cluster</taxon>
        <taxon>Candidatus Lucifugimonadales</taxon>
        <taxon>Candidatus Lucifugimonadaceae</taxon>
        <taxon>Candidatus Lucifugimonas</taxon>
    </lineage>
</organism>
<dbReference type="Gene3D" id="2.40.380.10">
    <property type="entry name" value="FomD-like"/>
    <property type="match status" value="1"/>
</dbReference>
<dbReference type="EMBL" id="CP046147">
    <property type="protein sequence ID" value="WFG39570.1"/>
    <property type="molecule type" value="Genomic_DNA"/>
</dbReference>
<dbReference type="Pfam" id="PF04167">
    <property type="entry name" value="DUF402"/>
    <property type="match status" value="1"/>
</dbReference>
<dbReference type="PANTHER" id="PTHR39159">
    <property type="match status" value="1"/>
</dbReference>
<reference evidence="5 6" key="1">
    <citation type="submission" date="2019-11" db="EMBL/GenBank/DDBJ databases">
        <authorList>
            <person name="Cho J.-C."/>
        </authorList>
    </citation>
    <scope>NUCLEOTIDE SEQUENCE [LARGE SCALE GENOMIC DNA]</scope>
    <source>
        <strain evidence="4 5">JH1073</strain>
        <strain evidence="3 6">JH702</strain>
    </source>
</reference>
<proteinExistence type="predicted"/>
<accession>A0AAJ5ZHP3</accession>
<evidence type="ECO:0000313" key="5">
    <source>
        <dbReference type="Proteomes" id="UP001219901"/>
    </source>
</evidence>
<keyword evidence="1" id="KW-0378">Hydrolase</keyword>
<dbReference type="EMBL" id="WMBE01000001">
    <property type="protein sequence ID" value="MDG0865686.1"/>
    <property type="molecule type" value="Genomic_DNA"/>
</dbReference>
<dbReference type="InterPro" id="IPR050212">
    <property type="entry name" value="Ntdp-like"/>
</dbReference>
<dbReference type="Proteomes" id="UP001321249">
    <property type="component" value="Unassembled WGS sequence"/>
</dbReference>
<dbReference type="InterPro" id="IPR035930">
    <property type="entry name" value="FomD-like_sf"/>
</dbReference>
<evidence type="ECO:0000259" key="2">
    <source>
        <dbReference type="Pfam" id="PF04167"/>
    </source>
</evidence>
<evidence type="ECO:0000313" key="3">
    <source>
        <dbReference type="EMBL" id="MDG0865686.1"/>
    </source>
</evidence>
<keyword evidence="5" id="KW-1185">Reference proteome</keyword>
<name>A0AAJ5ZHP3_9CHLR</name>
<dbReference type="AlphaFoldDB" id="A0AAJ5ZHP3"/>
<evidence type="ECO:0000256" key="1">
    <source>
        <dbReference type="ARBA" id="ARBA00022801"/>
    </source>
</evidence>
<dbReference type="SUPFAM" id="SSF159234">
    <property type="entry name" value="FomD-like"/>
    <property type="match status" value="1"/>
</dbReference>
<dbReference type="PANTHER" id="PTHR39159:SF1">
    <property type="entry name" value="UPF0374 PROTEIN YGAC"/>
    <property type="match status" value="1"/>
</dbReference>
<dbReference type="GO" id="GO:0016787">
    <property type="term" value="F:hydrolase activity"/>
    <property type="evidence" value="ECO:0007669"/>
    <property type="project" value="UniProtKB-KW"/>
</dbReference>
<reference evidence="5" key="3">
    <citation type="submission" date="2023-06" db="EMBL/GenBank/DDBJ databases">
        <title>Pangenomics reveal diversification of enzyme families and niche specialization in globally abundant SAR202 bacteria.</title>
        <authorList>
            <person name="Saw J.H.W."/>
        </authorList>
    </citation>
    <scope>NUCLEOTIDE SEQUENCE [LARGE SCALE GENOMIC DNA]</scope>
    <source>
        <strain evidence="5">JH1073</strain>
    </source>
</reference>
<gene>
    <name evidence="3" type="ORF">GKO46_01180</name>
    <name evidence="4" type="ORF">GKO48_08045</name>
</gene>
<dbReference type="Proteomes" id="UP001219901">
    <property type="component" value="Chromosome"/>
</dbReference>
<protein>
    <submittedName>
        <fullName evidence="4">DUF402 domain-containing protein</fullName>
    </submittedName>
</protein>